<dbReference type="Gene3D" id="3.40.50.300">
    <property type="entry name" value="P-loop containing nucleotide triphosphate hydrolases"/>
    <property type="match status" value="1"/>
</dbReference>
<accession>A0A1I5K147</accession>
<dbReference type="Proteomes" id="UP000182400">
    <property type="component" value="Unassembled WGS sequence"/>
</dbReference>
<dbReference type="InterPro" id="IPR052026">
    <property type="entry name" value="ExeA_AAA_ATPase_DNA-bind"/>
</dbReference>
<dbReference type="PANTHER" id="PTHR35894">
    <property type="entry name" value="GENERAL SECRETION PATHWAY PROTEIN A-RELATED"/>
    <property type="match status" value="1"/>
</dbReference>
<gene>
    <name evidence="1" type="ORF">SAMN05216601_10252</name>
</gene>
<dbReference type="STRING" id="658457.SAMN05216601_10252"/>
<dbReference type="RefSeq" id="WP_074936876.1">
    <property type="nucleotide sequence ID" value="NZ_FOWP01000002.1"/>
</dbReference>
<dbReference type="Pfam" id="PF05621">
    <property type="entry name" value="TniB"/>
    <property type="match status" value="1"/>
</dbReference>
<reference evidence="1 2" key="1">
    <citation type="submission" date="2016-10" db="EMBL/GenBank/DDBJ databases">
        <authorList>
            <person name="de Groot N.N."/>
        </authorList>
    </citation>
    <scope>NUCLEOTIDE SEQUENCE [LARGE SCALE GENOMIC DNA]</scope>
    <source>
        <strain evidence="1 2">CCUG 59231</strain>
    </source>
</reference>
<dbReference type="InterPro" id="IPR027417">
    <property type="entry name" value="P-loop_NTPase"/>
</dbReference>
<sequence>MNDEIKDKLVQFAQFVVNHPEYADALSCIARSIEATTTRGEPASALLTGEPGTGKSTACKIALSQFGGRRIVNTEVGTTEIVPAFYCSLQAGATTKSLTTSMLQELGSSNVTGNSSALFKRLVTLLQTCQTKLIVLDEFDNLLRKGAEKSREQVCDWVRTLLNETLVPVAIEGIPSCEEIINAHPQLSRRYPYRHKMNHFSYAALDPASVFSKTLRALGGAIKKIGGFDKCISLNTEQPLKAMYLSTGGNMNGIRQILNDAFRLALLRNNGSFELIDLISAADLSVIPTALYRGNAFRLTDESLTKIISGGKVK</sequence>
<protein>
    <submittedName>
        <fullName evidence="1">TniB protein</fullName>
    </submittedName>
</protein>
<dbReference type="InterPro" id="IPR008868">
    <property type="entry name" value="TniB"/>
</dbReference>
<proteinExistence type="predicted"/>
<name>A0A1I5K147_9GAMM</name>
<dbReference type="SUPFAM" id="SSF52540">
    <property type="entry name" value="P-loop containing nucleoside triphosphate hydrolases"/>
    <property type="match status" value="1"/>
</dbReference>
<organism evidence="1 2">
    <name type="scientific">Ectopseudomonas composti</name>
    <dbReference type="NCBI Taxonomy" id="658457"/>
    <lineage>
        <taxon>Bacteria</taxon>
        <taxon>Pseudomonadati</taxon>
        <taxon>Pseudomonadota</taxon>
        <taxon>Gammaproteobacteria</taxon>
        <taxon>Pseudomonadales</taxon>
        <taxon>Pseudomonadaceae</taxon>
        <taxon>Ectopseudomonas</taxon>
    </lineage>
</organism>
<evidence type="ECO:0000313" key="1">
    <source>
        <dbReference type="EMBL" id="SFO78794.1"/>
    </source>
</evidence>
<evidence type="ECO:0000313" key="2">
    <source>
        <dbReference type="Proteomes" id="UP000182400"/>
    </source>
</evidence>
<dbReference type="EMBL" id="FOWP01000002">
    <property type="protein sequence ID" value="SFO78794.1"/>
    <property type="molecule type" value="Genomic_DNA"/>
</dbReference>
<dbReference type="AlphaFoldDB" id="A0A1I5K147"/>
<dbReference type="PANTHER" id="PTHR35894:SF1">
    <property type="entry name" value="PHOSPHORIBULOKINASE _ URIDINE KINASE FAMILY"/>
    <property type="match status" value="1"/>
</dbReference>